<accession>A0A1D2JC52</accession>
<dbReference type="Pfam" id="PF05794">
    <property type="entry name" value="Tcp11"/>
    <property type="match status" value="1"/>
</dbReference>
<dbReference type="Proteomes" id="UP000242814">
    <property type="component" value="Unassembled WGS sequence"/>
</dbReference>
<name>A0A1D2JC52_PARBR</name>
<evidence type="ECO:0000256" key="2">
    <source>
        <dbReference type="SAM" id="MobiDB-lite"/>
    </source>
</evidence>
<feature type="region of interest" description="Disordered" evidence="2">
    <location>
        <begin position="1"/>
        <end position="77"/>
    </location>
</feature>
<comment type="similarity">
    <text evidence="1">Belongs to the TCP11 family.</text>
</comment>
<reference evidence="3 4" key="1">
    <citation type="submission" date="2016-06" db="EMBL/GenBank/DDBJ databases">
        <authorList>
            <person name="Kjaerup R.B."/>
            <person name="Dalgaard T.S."/>
            <person name="Juul-Madsen H.R."/>
        </authorList>
    </citation>
    <scope>NUCLEOTIDE SEQUENCE [LARGE SCALE GENOMIC DNA]</scope>
    <source>
        <strain evidence="3 4">Pb300</strain>
    </source>
</reference>
<dbReference type="PANTHER" id="PTHR12832">
    <property type="entry name" value="TESTIS-SPECIFIC PROTEIN PBS13 T-COMPLEX 11"/>
    <property type="match status" value="1"/>
</dbReference>
<dbReference type="PANTHER" id="PTHR12832:SF11">
    <property type="entry name" value="LD23868P"/>
    <property type="match status" value="1"/>
</dbReference>
<sequence length="601" mass="69014">MEMGLQNEKRRSRREGEDVSSKSYYIVNDSNGNPKKNPGGFHQDSHSPRGNHSPSLMNESFPRVPSPTSDEHHPSSHSLITGTYDKIMFIPAHMMLPPEEASLLRRARQFPPVTACSLGELSLESIIKNTQLRMDVNFDKDLHFRPVSGPAKLKVADEYWRAIAIEFSIYAFCTSHSINFSLDLDSSLPIHQVFQARLPKMLDILREILLTLVPERDCQCVEENLDISFLMKQIEKGVLNLVGLAEWLATLLKTHCAPMRDHMADEMVKHIQTGCQLQDMNEIAEGLKQLFAILESMKLDVANHQIRAFRVLLIQDSIEYLTKYFHFSMKKSPRTFREAQDARDWYLGYRRLERYQNNPQLVLNNFESAKVLFEGLFSILCSFGSPKLFPKTFQFDIDRLCNIQDNFETLVLLQVCYQVFNAAVRRIYGEISFCTSTYNSLQSRILSVLKYGDYQSVETRPPGNCTIDRFRGNIPNIALEIARVAHMMQDSHCGATYPDESTIDFASSMLRSLLWFKDAQFWDIRDCIQQDLQSITIEFAEQFWSMTALGVADSQNLGRSYDHMSLPQIPDLQCLGKRLAHIGLLHWRVWAPLIYSPEDGV</sequence>
<dbReference type="AlphaFoldDB" id="A0A1D2JC52"/>
<evidence type="ECO:0000313" key="4">
    <source>
        <dbReference type="Proteomes" id="UP000242814"/>
    </source>
</evidence>
<dbReference type="VEuPathDB" id="FungiDB:PADG_08313"/>
<comment type="caution">
    <text evidence="3">The sequence shown here is derived from an EMBL/GenBank/DDBJ whole genome shotgun (WGS) entry which is preliminary data.</text>
</comment>
<dbReference type="GO" id="GO:0010737">
    <property type="term" value="P:protein kinase A signaling"/>
    <property type="evidence" value="ECO:0007669"/>
    <property type="project" value="TreeGrafter"/>
</dbReference>
<dbReference type="EMBL" id="LZYO01000201">
    <property type="protein sequence ID" value="ODH26099.1"/>
    <property type="molecule type" value="Genomic_DNA"/>
</dbReference>
<feature type="compositionally biased region" description="Polar residues" evidence="2">
    <location>
        <begin position="48"/>
        <end position="58"/>
    </location>
</feature>
<evidence type="ECO:0000313" key="3">
    <source>
        <dbReference type="EMBL" id="ODH26099.1"/>
    </source>
</evidence>
<gene>
    <name evidence="3" type="ORF">ACO22_04827</name>
</gene>
<organism evidence="3 4">
    <name type="scientific">Paracoccidioides brasiliensis</name>
    <dbReference type="NCBI Taxonomy" id="121759"/>
    <lineage>
        <taxon>Eukaryota</taxon>
        <taxon>Fungi</taxon>
        <taxon>Dikarya</taxon>
        <taxon>Ascomycota</taxon>
        <taxon>Pezizomycotina</taxon>
        <taxon>Eurotiomycetes</taxon>
        <taxon>Eurotiomycetidae</taxon>
        <taxon>Onygenales</taxon>
        <taxon>Ajellomycetaceae</taxon>
        <taxon>Paracoccidioides</taxon>
    </lineage>
</organism>
<protein>
    <submittedName>
        <fullName evidence="3">Uncharacterized protein</fullName>
    </submittedName>
</protein>
<evidence type="ECO:0000256" key="1">
    <source>
        <dbReference type="ARBA" id="ARBA00010954"/>
    </source>
</evidence>
<dbReference type="VEuPathDB" id="FungiDB:PABG_07576"/>
<dbReference type="InterPro" id="IPR008862">
    <property type="entry name" value="Tcp11"/>
</dbReference>
<proteinExistence type="inferred from homology"/>